<keyword evidence="3" id="KW-1185">Reference proteome</keyword>
<dbReference type="AlphaFoldDB" id="A0ABD0W4I7"/>
<reference evidence="2 3" key="1">
    <citation type="submission" date="2024-06" db="EMBL/GenBank/DDBJ databases">
        <authorList>
            <person name="Pan Q."/>
            <person name="Wen M."/>
            <person name="Jouanno E."/>
            <person name="Zahm M."/>
            <person name="Klopp C."/>
            <person name="Cabau C."/>
            <person name="Louis A."/>
            <person name="Berthelot C."/>
            <person name="Parey E."/>
            <person name="Roest Crollius H."/>
            <person name="Montfort J."/>
            <person name="Robinson-Rechavi M."/>
            <person name="Bouchez O."/>
            <person name="Lampietro C."/>
            <person name="Lopez Roques C."/>
            <person name="Donnadieu C."/>
            <person name="Postlethwait J."/>
            <person name="Bobe J."/>
            <person name="Verreycken H."/>
            <person name="Guiguen Y."/>
        </authorList>
    </citation>
    <scope>NUCLEOTIDE SEQUENCE [LARGE SCALE GENOMIC DNA]</scope>
    <source>
        <strain evidence="2">Up_M1</strain>
        <tissue evidence="2">Testis</tissue>
    </source>
</reference>
<accession>A0ABD0W4I7</accession>
<gene>
    <name evidence="2" type="ORF">UPYG_G00289560</name>
</gene>
<sequence>MESCAQADHARGCVGVQEEHGPCSQEALCYGAPRWTVPRFDMVGLFDMARLRLQAPVRRSSSRNMEDNNLHRTHDSRRFRQGDRDSVCLEAPGELSRAGQRVDIHREAQHSITSPGRTPVHDNFELPTPQQQNYYLMNAEGHPMRGSLLESESTFIDPMGGVFPVPITPEQKTQLSARERRRSRRTDLQNELGRSRHPMSQTENFLKLDACLDVEKHHRSDRLPLTLRTADRPGDEDGSQQDSTCSPDPRGSIDTVATETWMRPGTSETLKRLMSGQTLRRERLARASAIQDWEGPSTYHG</sequence>
<dbReference type="Proteomes" id="UP001557470">
    <property type="component" value="Unassembled WGS sequence"/>
</dbReference>
<dbReference type="EMBL" id="JAGEUA010000009">
    <property type="protein sequence ID" value="KAL0966014.1"/>
    <property type="molecule type" value="Genomic_DNA"/>
</dbReference>
<proteinExistence type="predicted"/>
<feature type="region of interest" description="Disordered" evidence="1">
    <location>
        <begin position="223"/>
        <end position="254"/>
    </location>
</feature>
<evidence type="ECO:0000256" key="1">
    <source>
        <dbReference type="SAM" id="MobiDB-lite"/>
    </source>
</evidence>
<name>A0ABD0W4I7_UMBPY</name>
<evidence type="ECO:0000313" key="3">
    <source>
        <dbReference type="Proteomes" id="UP001557470"/>
    </source>
</evidence>
<evidence type="ECO:0000313" key="2">
    <source>
        <dbReference type="EMBL" id="KAL0966014.1"/>
    </source>
</evidence>
<comment type="caution">
    <text evidence="2">The sequence shown here is derived from an EMBL/GenBank/DDBJ whole genome shotgun (WGS) entry which is preliminary data.</text>
</comment>
<organism evidence="2 3">
    <name type="scientific">Umbra pygmaea</name>
    <name type="common">Eastern mudminnow</name>
    <dbReference type="NCBI Taxonomy" id="75934"/>
    <lineage>
        <taxon>Eukaryota</taxon>
        <taxon>Metazoa</taxon>
        <taxon>Chordata</taxon>
        <taxon>Craniata</taxon>
        <taxon>Vertebrata</taxon>
        <taxon>Euteleostomi</taxon>
        <taxon>Actinopterygii</taxon>
        <taxon>Neopterygii</taxon>
        <taxon>Teleostei</taxon>
        <taxon>Protacanthopterygii</taxon>
        <taxon>Esociformes</taxon>
        <taxon>Umbridae</taxon>
        <taxon>Umbra</taxon>
    </lineage>
</organism>
<feature type="region of interest" description="Disordered" evidence="1">
    <location>
        <begin position="163"/>
        <end position="201"/>
    </location>
</feature>
<protein>
    <submittedName>
        <fullName evidence="2">Uncharacterized protein</fullName>
    </submittedName>
</protein>